<sequence>MLSYSHLGSQGPPPPYWLNHWSRTTDRKMIFGTLGGMLVLPWKWHKKALSQGTLHDPSPWVMDIATRRSYASRNAGENVEREAPPQVLVDPLVKSDGHGRSEFQQRFFGKGSSNAPP</sequence>
<proteinExistence type="predicted"/>
<dbReference type="HOGENOM" id="CLU_2089096_0_0_1"/>
<evidence type="ECO:0000313" key="3">
    <source>
        <dbReference type="Proteomes" id="UP000011115"/>
    </source>
</evidence>
<keyword evidence="3" id="KW-1185">Reference proteome</keyword>
<organism evidence="2 3">
    <name type="scientific">Solanum tuberosum</name>
    <name type="common">Potato</name>
    <dbReference type="NCBI Taxonomy" id="4113"/>
    <lineage>
        <taxon>Eukaryota</taxon>
        <taxon>Viridiplantae</taxon>
        <taxon>Streptophyta</taxon>
        <taxon>Embryophyta</taxon>
        <taxon>Tracheophyta</taxon>
        <taxon>Spermatophyta</taxon>
        <taxon>Magnoliopsida</taxon>
        <taxon>eudicotyledons</taxon>
        <taxon>Gunneridae</taxon>
        <taxon>Pentapetalae</taxon>
        <taxon>asterids</taxon>
        <taxon>lamiids</taxon>
        <taxon>Solanales</taxon>
        <taxon>Solanaceae</taxon>
        <taxon>Solanoideae</taxon>
        <taxon>Solaneae</taxon>
        <taxon>Solanum</taxon>
    </lineage>
</organism>
<evidence type="ECO:0000313" key="2">
    <source>
        <dbReference type="EnsemblPlants" id="PGSC0003DMT400086331"/>
    </source>
</evidence>
<reference evidence="3" key="1">
    <citation type="journal article" date="2011" name="Nature">
        <title>Genome sequence and analysis of the tuber crop potato.</title>
        <authorList>
            <consortium name="The Potato Genome Sequencing Consortium"/>
        </authorList>
    </citation>
    <scope>NUCLEOTIDE SEQUENCE [LARGE SCALE GENOMIC DNA]</scope>
    <source>
        <strain evidence="3">cv. DM1-3 516 R44</strain>
    </source>
</reference>
<dbReference type="AlphaFoldDB" id="M1DBI1"/>
<dbReference type="Proteomes" id="UP000011115">
    <property type="component" value="Unassembled WGS sequence"/>
</dbReference>
<feature type="region of interest" description="Disordered" evidence="1">
    <location>
        <begin position="72"/>
        <end position="117"/>
    </location>
</feature>
<dbReference type="PaxDb" id="4113-PGSC0003DMT400086331"/>
<accession>M1DBI1</accession>
<reference evidence="2" key="2">
    <citation type="submission" date="2015-06" db="UniProtKB">
        <authorList>
            <consortium name="EnsemblPlants"/>
        </authorList>
    </citation>
    <scope>IDENTIFICATION</scope>
    <source>
        <strain evidence="2">DM1-3 516 R44</strain>
    </source>
</reference>
<dbReference type="InParanoid" id="M1DBI1"/>
<dbReference type="EnsemblPlants" id="PGSC0003DMT400086331">
    <property type="protein sequence ID" value="PGSC0003DMT400086331"/>
    <property type="gene ID" value="PGSC0003DMG400035902"/>
</dbReference>
<evidence type="ECO:0000256" key="1">
    <source>
        <dbReference type="SAM" id="MobiDB-lite"/>
    </source>
</evidence>
<protein>
    <submittedName>
        <fullName evidence="2">Uncharacterized protein</fullName>
    </submittedName>
</protein>
<feature type="compositionally biased region" description="Basic and acidic residues" evidence="1">
    <location>
        <begin position="93"/>
        <end position="103"/>
    </location>
</feature>
<name>M1DBI1_SOLTU</name>
<dbReference type="Gramene" id="PGSC0003DMT400086331">
    <property type="protein sequence ID" value="PGSC0003DMT400086331"/>
    <property type="gene ID" value="PGSC0003DMG400035902"/>
</dbReference>